<dbReference type="GO" id="GO:0009725">
    <property type="term" value="P:response to hormone"/>
    <property type="evidence" value="ECO:0007669"/>
    <property type="project" value="UniProtKB-ARBA"/>
</dbReference>
<keyword evidence="7" id="KW-0812">Transmembrane</keyword>
<evidence type="ECO:0000313" key="15">
    <source>
        <dbReference type="Proteomes" id="UP001164929"/>
    </source>
</evidence>
<organism evidence="14 15">
    <name type="scientific">Populus alba x Populus x berolinensis</name>
    <dbReference type="NCBI Taxonomy" id="444605"/>
    <lineage>
        <taxon>Eukaryota</taxon>
        <taxon>Viridiplantae</taxon>
        <taxon>Streptophyta</taxon>
        <taxon>Embryophyta</taxon>
        <taxon>Tracheophyta</taxon>
        <taxon>Spermatophyta</taxon>
        <taxon>Magnoliopsida</taxon>
        <taxon>eudicotyledons</taxon>
        <taxon>Gunneridae</taxon>
        <taxon>Pentapetalae</taxon>
        <taxon>rosids</taxon>
        <taxon>fabids</taxon>
        <taxon>Malpighiales</taxon>
        <taxon>Salicaceae</taxon>
        <taxon>Saliceae</taxon>
        <taxon>Populus</taxon>
    </lineage>
</organism>
<dbReference type="InterPro" id="IPR003386">
    <property type="entry name" value="LACT/PDAT_acylTrfase"/>
</dbReference>
<comment type="similarity">
    <text evidence="4">Belongs to the squalene monooxygenase family.</text>
</comment>
<dbReference type="GO" id="GO:0050660">
    <property type="term" value="F:flavin adenine dinucleotide binding"/>
    <property type="evidence" value="ECO:0007669"/>
    <property type="project" value="InterPro"/>
</dbReference>
<dbReference type="PANTHER" id="PTHR10835">
    <property type="entry name" value="SQUALENE MONOOXYGENASE"/>
    <property type="match status" value="1"/>
</dbReference>
<proteinExistence type="inferred from homology"/>
<keyword evidence="6" id="KW-0285">Flavoprotein</keyword>
<protein>
    <recommendedName>
        <fullName evidence="5">squalene monooxygenase</fullName>
        <ecNumber evidence="5">1.14.14.17</ecNumber>
    </recommendedName>
</protein>
<reference evidence="14" key="1">
    <citation type="journal article" date="2023" name="Mol. Ecol. Resour.">
        <title>Chromosome-level genome assembly of a triploid poplar Populus alba 'Berolinensis'.</title>
        <authorList>
            <person name="Chen S."/>
            <person name="Yu Y."/>
            <person name="Wang X."/>
            <person name="Wang S."/>
            <person name="Zhang T."/>
            <person name="Zhou Y."/>
            <person name="He R."/>
            <person name="Meng N."/>
            <person name="Wang Y."/>
            <person name="Liu W."/>
            <person name="Liu Z."/>
            <person name="Liu J."/>
            <person name="Guo Q."/>
            <person name="Huang H."/>
            <person name="Sederoff R.R."/>
            <person name="Wang G."/>
            <person name="Qu G."/>
            <person name="Chen S."/>
        </authorList>
    </citation>
    <scope>NUCLEOTIDE SEQUENCE</scope>
    <source>
        <strain evidence="14">SC-2020</strain>
    </source>
</reference>
<dbReference type="AlphaFoldDB" id="A0AAD6LPN8"/>
<dbReference type="FunFam" id="3.50.50.60:FF:000074">
    <property type="entry name" value="Squalene monooxygenase 2"/>
    <property type="match status" value="1"/>
</dbReference>
<dbReference type="InterPro" id="IPR036188">
    <property type="entry name" value="FAD/NAD-bd_sf"/>
</dbReference>
<dbReference type="GO" id="GO:0016020">
    <property type="term" value="C:membrane"/>
    <property type="evidence" value="ECO:0007669"/>
    <property type="project" value="UniProtKB-SubCell"/>
</dbReference>
<evidence type="ECO:0000259" key="13">
    <source>
        <dbReference type="Pfam" id="PF08491"/>
    </source>
</evidence>
<dbReference type="Gene3D" id="3.50.50.60">
    <property type="entry name" value="FAD/NAD(P)-binding domain"/>
    <property type="match status" value="1"/>
</dbReference>
<dbReference type="PANTHER" id="PTHR10835:SF28">
    <property type="entry name" value="SQUALENE MONOOXYGENASE"/>
    <property type="match status" value="1"/>
</dbReference>
<dbReference type="PRINTS" id="PR00420">
    <property type="entry name" value="RNGMNOXGNASE"/>
</dbReference>
<dbReference type="Gene3D" id="3.40.50.1820">
    <property type="entry name" value="alpha/beta hydrolase"/>
    <property type="match status" value="1"/>
</dbReference>
<keyword evidence="11" id="KW-0472">Membrane</keyword>
<keyword evidence="15" id="KW-1185">Reference proteome</keyword>
<evidence type="ECO:0000256" key="9">
    <source>
        <dbReference type="ARBA" id="ARBA00022989"/>
    </source>
</evidence>
<accession>A0AAD6LPN8</accession>
<dbReference type="Proteomes" id="UP001164929">
    <property type="component" value="Chromosome 15"/>
</dbReference>
<evidence type="ECO:0000256" key="8">
    <source>
        <dbReference type="ARBA" id="ARBA00022827"/>
    </source>
</evidence>
<comment type="pathway">
    <text evidence="3">Terpene metabolism; lanosterol biosynthesis; lanosterol from farnesyl diphosphate: step 2/3.</text>
</comment>
<dbReference type="GO" id="GO:0005783">
    <property type="term" value="C:endoplasmic reticulum"/>
    <property type="evidence" value="ECO:0007669"/>
    <property type="project" value="TreeGrafter"/>
</dbReference>
<name>A0AAD6LPN8_9ROSI</name>
<comment type="caution">
    <text evidence="14">The sequence shown here is derived from an EMBL/GenBank/DDBJ whole genome shotgun (WGS) entry which is preliminary data.</text>
</comment>
<comment type="cofactor">
    <cofactor evidence="1">
        <name>FAD</name>
        <dbReference type="ChEBI" id="CHEBI:57692"/>
    </cofactor>
</comment>
<evidence type="ECO:0000313" key="14">
    <source>
        <dbReference type="EMBL" id="KAJ6971022.1"/>
    </source>
</evidence>
<sequence>MAMLLEDIVRSVELWLRLIKKPQPYVDPNLDPVLLVPGIAGSILKAVDKENGDKEERVWIRILAADYTCRTKLWSRFDPQTGRSVTLDPKRNIVVPEDRYGLHAIDVLDPDMIIGRDCVYYFHDMIVEMIKWGFQEGKTLFGFGYDFRQSNRLPETLERLAKKLESVYQASGGKKINIISHSMGGLLVKCFMSLHSDIFEKYVKNWIAIAAPFRGAPGYITSTFLNGMSFVEGWEQNFFISKWSMHQLLIECPSIYELMACPHFHWQHLPVLEIWREKQDSEGNSQIILESYSPKESIQIFKDALSSNTVIYDGEDIPLPFNLDILKWADETQKVLSHAKVPTGVKFYNIYGISLETPHTVCYGSAEVPVTDLPELRFCEPKYICVDGDGTVPAESAKADGLNAEARVGVPGEHRGILSDHHLFRIVKHWLKADSDPFYNPINDYVILPTAFEMEKHKESGLQFTSLKEEWEIISEEQDEHDNMVNRKPFVSSICISQAGDDQSSPAEACATVTVHPQSEGKQHVELNAYLLGGVIASVFGWGLLLAFHAKGRRKVRVSMDIPRDSTLKSSENGMSWACNPESTDIIIVGAGVAGSALAYTLGKDGRRVHVIERDLTEPDRIVGELLQPGGYLKLIELGLEDCVSDIDAQRVLGYAIFKDGKSTKLSYPLENFPSDVAGRSFHHGRFIQKMREKAATLSNVKLEQGTVTSLLKENGTIKGVQYRTKVGQELTAYAPLTIVCDGCFSNLRQSLCNPKVEIPSCFVGLVLENCNLPYENHGHVVLADPSPILFYPISDTEIRCLVDVPGQKVPSVSNGEMSHYLKNTIAPQIPPELHDAFISAIDKGGIRTMTNRSMPASPYPTPGALLMGDAFNMRHPLTGGGMTVALSDIVLVRDLLRPLNNLNDASSLCKYLESFYTLRKPVASTINTLAGALYKVFSASPDPARNEMRQACFEYLSLGGVFSNGPIALLSGLDPRPLSLVLHFFAVAIYGVSRLMLPLPSPKRLWTSARLISGASGIIFPIIKGEGVRQMFFPVMVPAYHRSPPMA</sequence>
<evidence type="ECO:0000256" key="3">
    <source>
        <dbReference type="ARBA" id="ARBA00005018"/>
    </source>
</evidence>
<dbReference type="InterPro" id="IPR040125">
    <property type="entry name" value="Squalene_monox"/>
</dbReference>
<keyword evidence="8" id="KW-0274">FAD</keyword>
<dbReference type="SUPFAM" id="SSF53474">
    <property type="entry name" value="alpha/beta-Hydrolases"/>
    <property type="match status" value="1"/>
</dbReference>
<evidence type="ECO:0000256" key="5">
    <source>
        <dbReference type="ARBA" id="ARBA00012312"/>
    </source>
</evidence>
<evidence type="ECO:0000256" key="7">
    <source>
        <dbReference type="ARBA" id="ARBA00022692"/>
    </source>
</evidence>
<evidence type="ECO:0000256" key="11">
    <source>
        <dbReference type="ARBA" id="ARBA00023136"/>
    </source>
</evidence>
<evidence type="ECO:0000256" key="6">
    <source>
        <dbReference type="ARBA" id="ARBA00022630"/>
    </source>
</evidence>
<dbReference type="InterPro" id="IPR013698">
    <property type="entry name" value="Squalene_epoxidase"/>
</dbReference>
<dbReference type="EMBL" id="JAQIZT010000015">
    <property type="protein sequence ID" value="KAJ6971022.1"/>
    <property type="molecule type" value="Genomic_DNA"/>
</dbReference>
<dbReference type="SUPFAM" id="SSF51905">
    <property type="entry name" value="FAD/NAD(P)-binding domain"/>
    <property type="match status" value="1"/>
</dbReference>
<dbReference type="GO" id="GO:0008374">
    <property type="term" value="F:O-acyltransferase activity"/>
    <property type="evidence" value="ECO:0007669"/>
    <property type="project" value="InterPro"/>
</dbReference>
<comment type="catalytic activity">
    <reaction evidence="12">
        <text>squalene + reduced [NADPH--hemoprotein reductase] + O2 = (S)-2,3-epoxysqualene + oxidized [NADPH--hemoprotein reductase] + H2O + H(+)</text>
        <dbReference type="Rhea" id="RHEA:25282"/>
        <dbReference type="Rhea" id="RHEA-COMP:11964"/>
        <dbReference type="Rhea" id="RHEA-COMP:11965"/>
        <dbReference type="ChEBI" id="CHEBI:15377"/>
        <dbReference type="ChEBI" id="CHEBI:15378"/>
        <dbReference type="ChEBI" id="CHEBI:15379"/>
        <dbReference type="ChEBI" id="CHEBI:15440"/>
        <dbReference type="ChEBI" id="CHEBI:15441"/>
        <dbReference type="ChEBI" id="CHEBI:57618"/>
        <dbReference type="ChEBI" id="CHEBI:58210"/>
        <dbReference type="EC" id="1.14.14.17"/>
    </reaction>
</comment>
<gene>
    <name evidence="14" type="ORF">NC653_035329</name>
</gene>
<dbReference type="EC" id="1.14.14.17" evidence="5"/>
<dbReference type="Pfam" id="PF08491">
    <property type="entry name" value="SE"/>
    <property type="match status" value="1"/>
</dbReference>
<evidence type="ECO:0000256" key="4">
    <source>
        <dbReference type="ARBA" id="ARBA00008802"/>
    </source>
</evidence>
<evidence type="ECO:0000256" key="10">
    <source>
        <dbReference type="ARBA" id="ARBA00023002"/>
    </source>
</evidence>
<comment type="subcellular location">
    <subcellularLocation>
        <location evidence="2">Membrane</location>
        <topology evidence="2">Multi-pass membrane protein</topology>
    </subcellularLocation>
</comment>
<dbReference type="InterPro" id="IPR029058">
    <property type="entry name" value="AB_hydrolase_fold"/>
</dbReference>
<keyword evidence="9" id="KW-1133">Transmembrane helix</keyword>
<dbReference type="Pfam" id="PF13450">
    <property type="entry name" value="NAD_binding_8"/>
    <property type="match status" value="1"/>
</dbReference>
<evidence type="ECO:0000256" key="12">
    <source>
        <dbReference type="ARBA" id="ARBA00048658"/>
    </source>
</evidence>
<dbReference type="Pfam" id="PF02450">
    <property type="entry name" value="LCAT"/>
    <property type="match status" value="1"/>
</dbReference>
<feature type="domain" description="Squalene epoxidase" evidence="13">
    <location>
        <begin position="735"/>
        <end position="1007"/>
    </location>
</feature>
<evidence type="ECO:0000256" key="1">
    <source>
        <dbReference type="ARBA" id="ARBA00001974"/>
    </source>
</evidence>
<evidence type="ECO:0000256" key="2">
    <source>
        <dbReference type="ARBA" id="ARBA00004141"/>
    </source>
</evidence>
<dbReference type="GO" id="GO:0016126">
    <property type="term" value="P:sterol biosynthetic process"/>
    <property type="evidence" value="ECO:0007669"/>
    <property type="project" value="InterPro"/>
</dbReference>
<dbReference type="GO" id="GO:0004506">
    <property type="term" value="F:squalene monooxygenase activity"/>
    <property type="evidence" value="ECO:0007669"/>
    <property type="project" value="UniProtKB-EC"/>
</dbReference>
<keyword evidence="10" id="KW-0560">Oxidoreductase</keyword>